<organism evidence="12 13">
    <name type="scientific">Hanseniaspora valbyensis NRRL Y-1626</name>
    <dbReference type="NCBI Taxonomy" id="766949"/>
    <lineage>
        <taxon>Eukaryota</taxon>
        <taxon>Fungi</taxon>
        <taxon>Dikarya</taxon>
        <taxon>Ascomycota</taxon>
        <taxon>Saccharomycotina</taxon>
        <taxon>Saccharomycetes</taxon>
        <taxon>Saccharomycodales</taxon>
        <taxon>Saccharomycodaceae</taxon>
        <taxon>Hanseniaspora</taxon>
    </lineage>
</organism>
<dbReference type="CDD" id="cd01851">
    <property type="entry name" value="GBP"/>
    <property type="match status" value="1"/>
</dbReference>
<dbReference type="GO" id="GO:0005789">
    <property type="term" value="C:endoplasmic reticulum membrane"/>
    <property type="evidence" value="ECO:0007669"/>
    <property type="project" value="UniProtKB-SubCell"/>
</dbReference>
<gene>
    <name evidence="8" type="primary">SEY1</name>
    <name evidence="12" type="ORF">HANVADRAFT_53265</name>
</gene>
<proteinExistence type="inferred from homology"/>
<feature type="topological domain" description="Cytoplasmic" evidence="8">
    <location>
        <begin position="1"/>
        <end position="712"/>
    </location>
</feature>
<dbReference type="GO" id="GO:0005525">
    <property type="term" value="F:GTP binding"/>
    <property type="evidence" value="ECO:0007669"/>
    <property type="project" value="UniProtKB-UniRule"/>
</dbReference>
<dbReference type="GO" id="GO:0003924">
    <property type="term" value="F:GTPase activity"/>
    <property type="evidence" value="ECO:0007669"/>
    <property type="project" value="UniProtKB-UniRule"/>
</dbReference>
<dbReference type="InterPro" id="IPR008803">
    <property type="entry name" value="RHD3/Sey1"/>
</dbReference>
<keyword evidence="13" id="KW-1185">Reference proteome</keyword>
<dbReference type="FunFam" id="3.40.50.300:FF:000727">
    <property type="entry name" value="Protein SEY1 homolog"/>
    <property type="match status" value="1"/>
</dbReference>
<reference evidence="13" key="1">
    <citation type="journal article" date="2016" name="Proc. Natl. Acad. Sci. U.S.A.">
        <title>Comparative genomics of biotechnologically important yeasts.</title>
        <authorList>
            <person name="Riley R."/>
            <person name="Haridas S."/>
            <person name="Wolfe K.H."/>
            <person name="Lopes M.R."/>
            <person name="Hittinger C.T."/>
            <person name="Goeker M."/>
            <person name="Salamov A.A."/>
            <person name="Wisecaver J.H."/>
            <person name="Long T.M."/>
            <person name="Calvey C.H."/>
            <person name="Aerts A.L."/>
            <person name="Barry K.W."/>
            <person name="Choi C."/>
            <person name="Clum A."/>
            <person name="Coughlan A.Y."/>
            <person name="Deshpande S."/>
            <person name="Douglass A.P."/>
            <person name="Hanson S.J."/>
            <person name="Klenk H.-P."/>
            <person name="LaButti K.M."/>
            <person name="Lapidus A."/>
            <person name="Lindquist E.A."/>
            <person name="Lipzen A.M."/>
            <person name="Meier-Kolthoff J.P."/>
            <person name="Ohm R.A."/>
            <person name="Otillar R.P."/>
            <person name="Pangilinan J.L."/>
            <person name="Peng Y."/>
            <person name="Rokas A."/>
            <person name="Rosa C.A."/>
            <person name="Scheuner C."/>
            <person name="Sibirny A.A."/>
            <person name="Slot J.C."/>
            <person name="Stielow J.B."/>
            <person name="Sun H."/>
            <person name="Kurtzman C.P."/>
            <person name="Blackwell M."/>
            <person name="Grigoriev I.V."/>
            <person name="Jeffries T.W."/>
        </authorList>
    </citation>
    <scope>NUCLEOTIDE SEQUENCE [LARGE SCALE GENOMIC DNA]</scope>
    <source>
        <strain evidence="13">NRRL Y-1626</strain>
    </source>
</reference>
<dbReference type="PANTHER" id="PTHR45923">
    <property type="entry name" value="PROTEIN SEY1"/>
    <property type="match status" value="1"/>
</dbReference>
<feature type="domain" description="GB1/RHD3-type G" evidence="11">
    <location>
        <begin position="61"/>
        <end position="315"/>
    </location>
</feature>
<sequence>MSEQSLSNPCAEEQTQKNKENLTSLVEPIRNDVTDDAIQVINDDQEYNQKDIVPFINKIKNNDYHVISIFGSQSSGKSTLLNHLFNTKFQTMNEQIKRGQTTKGIWMSNRIVPTSGKNLLIMDVEGSDGVEKSDDKDFERKACLFALSSSEILIINVWEHQIGLYQGNNMELLKIVFEVNLQLFHSTKSDHKVLLMFVIRDHIGMTPLESLKETLSVELDKMWAQIKKPENIKNSSFTDFFDLEFKGFSHYFLQNDKFLEDCKSLRGEFDTETIFKNDKYKLNKTLPLDGWEMYSQNCWNVISSSEQLDLPTQQILVAKFKTKEIADEILETYKVKTKENLFTKGFDFSKLGADIQEGLDKFDDFGGRYDETVYLDERENLLKAFQLMNYDALAQNLDEDIHDNIILEDLQSKLMDKKAIKATPSFVERSSNVKNTLISGYTNILSSLLKLSVINEFNNEKLLQTFNLHLKSLFEHENKKESLKITKKINKELTNHLNEFLEVSVSKPDLTFWDQFKDYYQKALNELLAPYTNEEKGFEFPLDFNEAENKEFIGRLANSNIKSLKKSITDLTSVQKLTLILEEQYKNIFLTDAETQAPRFFENMTIPEMEKLDTDCRAKCEEWIEMFSKGTNLSKFNENVYGEKIDISSYEENNNYNGSENEDASDDDELSSQKDILTGMKKTKILQEFNKKIQIINLQTKRTILQSKANTKIPGYIYVLLFILGYSKIIYVLKNPIWILTLLLLASSWVFVHKSGQYQFVYMIVQKWVDMIKQICVSKLKEFLDDGNNNNKEQVKESSNESFEMRDLSEKEKSKE</sequence>
<evidence type="ECO:0000256" key="8">
    <source>
        <dbReference type="HAMAP-Rule" id="MF_03109"/>
    </source>
</evidence>
<keyword evidence="7 8" id="KW-0472">Membrane</keyword>
<dbReference type="GO" id="GO:0016320">
    <property type="term" value="P:endoplasmic reticulum membrane fusion"/>
    <property type="evidence" value="ECO:0007669"/>
    <property type="project" value="TreeGrafter"/>
</dbReference>
<feature type="binding site" evidence="8">
    <location>
        <begin position="71"/>
        <end position="78"/>
    </location>
    <ligand>
        <name>GTP</name>
        <dbReference type="ChEBI" id="CHEBI:37565"/>
    </ligand>
</feature>
<feature type="topological domain" description="Cytoplasmic" evidence="8">
    <location>
        <begin position="758"/>
        <end position="816"/>
    </location>
</feature>
<evidence type="ECO:0000256" key="4">
    <source>
        <dbReference type="ARBA" id="ARBA00022824"/>
    </source>
</evidence>
<keyword evidence="3 8" id="KW-0378">Hydrolase</keyword>
<protein>
    <submittedName>
        <fullName evidence="12">Root hair defective 3 GTP-binding protein</fullName>
    </submittedName>
</protein>
<dbReference type="InterPro" id="IPR027417">
    <property type="entry name" value="P-loop_NTPase"/>
</dbReference>
<keyword evidence="5 8" id="KW-1133">Transmembrane helix</keyword>
<keyword evidence="1 8" id="KW-0812">Transmembrane</keyword>
<dbReference type="InterPro" id="IPR030386">
    <property type="entry name" value="G_GB1_RHD3_dom"/>
</dbReference>
<dbReference type="EMBL" id="LXPE01000020">
    <property type="protein sequence ID" value="OBA26287.1"/>
    <property type="molecule type" value="Genomic_DNA"/>
</dbReference>
<keyword evidence="4 8" id="KW-0256">Endoplasmic reticulum</keyword>
<evidence type="ECO:0000256" key="9">
    <source>
        <dbReference type="SAM" id="MobiDB-lite"/>
    </source>
</evidence>
<dbReference type="InterPro" id="IPR046758">
    <property type="entry name" value="Sey1/RHD3-like_3HB"/>
</dbReference>
<evidence type="ECO:0000256" key="3">
    <source>
        <dbReference type="ARBA" id="ARBA00022801"/>
    </source>
</evidence>
<evidence type="ECO:0000256" key="2">
    <source>
        <dbReference type="ARBA" id="ARBA00022741"/>
    </source>
</evidence>
<evidence type="ECO:0000313" key="13">
    <source>
        <dbReference type="Proteomes" id="UP000092321"/>
    </source>
</evidence>
<feature type="transmembrane region" description="Helical" evidence="10">
    <location>
        <begin position="737"/>
        <end position="753"/>
    </location>
</feature>
<comment type="similarity">
    <text evidence="8">Belongs to the TRAFAC class dynamin-like GTPase superfamily. GB1/RHD3 GTPase family. RHD3 subfamily.</text>
</comment>
<accession>A0A1B7TC46</accession>
<evidence type="ECO:0000313" key="12">
    <source>
        <dbReference type="EMBL" id="OBA26287.1"/>
    </source>
</evidence>
<dbReference type="Pfam" id="PF05879">
    <property type="entry name" value="RHD3_GTPase"/>
    <property type="match status" value="1"/>
</dbReference>
<dbReference type="SUPFAM" id="SSF52540">
    <property type="entry name" value="P-loop containing nucleoside triphosphate hydrolases"/>
    <property type="match status" value="1"/>
</dbReference>
<evidence type="ECO:0000256" key="5">
    <source>
        <dbReference type="ARBA" id="ARBA00022989"/>
    </source>
</evidence>
<dbReference type="OrthoDB" id="1597724at2759"/>
<feature type="region of interest" description="Disordered" evidence="9">
    <location>
        <begin position="1"/>
        <end position="22"/>
    </location>
</feature>
<dbReference type="Pfam" id="PF20428">
    <property type="entry name" value="Sey1_3HB"/>
    <property type="match status" value="1"/>
</dbReference>
<evidence type="ECO:0000256" key="10">
    <source>
        <dbReference type="SAM" id="Phobius"/>
    </source>
</evidence>
<dbReference type="AlphaFoldDB" id="A0A1B7TC46"/>
<evidence type="ECO:0000259" key="11">
    <source>
        <dbReference type="PROSITE" id="PS51715"/>
    </source>
</evidence>
<feature type="topological domain" description="Lumenal" evidence="8">
    <location>
        <begin position="734"/>
        <end position="736"/>
    </location>
</feature>
<evidence type="ECO:0000256" key="6">
    <source>
        <dbReference type="ARBA" id="ARBA00023134"/>
    </source>
</evidence>
<feature type="region of interest" description="Disordered" evidence="9">
    <location>
        <begin position="788"/>
        <end position="816"/>
    </location>
</feature>
<evidence type="ECO:0000256" key="7">
    <source>
        <dbReference type="ARBA" id="ARBA00023136"/>
    </source>
</evidence>
<feature type="compositionally biased region" description="Basic and acidic residues" evidence="9">
    <location>
        <begin position="793"/>
        <end position="816"/>
    </location>
</feature>
<evidence type="ECO:0000256" key="1">
    <source>
        <dbReference type="ARBA" id="ARBA00022692"/>
    </source>
</evidence>
<dbReference type="Gene3D" id="3.40.50.300">
    <property type="entry name" value="P-loop containing nucleotide triphosphate hydrolases"/>
    <property type="match status" value="1"/>
</dbReference>
<dbReference type="Proteomes" id="UP000092321">
    <property type="component" value="Unassembled WGS sequence"/>
</dbReference>
<dbReference type="HAMAP" id="MF_03109">
    <property type="entry name" value="Sey1"/>
    <property type="match status" value="1"/>
</dbReference>
<keyword evidence="6 8" id="KW-0342">GTP-binding</keyword>
<comment type="subcellular location">
    <subcellularLocation>
        <location evidence="8">Endoplasmic reticulum membrane</location>
        <topology evidence="8">Multi-pass membrane protein</topology>
    </subcellularLocation>
    <text evidence="8">Enriched in the cortical ER. Concentrated in punctae along the ER tubules.</text>
</comment>
<comment type="caution">
    <text evidence="12">The sequence shown here is derived from an EMBL/GenBank/DDBJ whole genome shotgun (WGS) entry which is preliminary data.</text>
</comment>
<dbReference type="PANTHER" id="PTHR45923:SF2">
    <property type="entry name" value="PROTEIN SEY1"/>
    <property type="match status" value="1"/>
</dbReference>
<dbReference type="PROSITE" id="PS51715">
    <property type="entry name" value="G_GB1_RHD3"/>
    <property type="match status" value="1"/>
</dbReference>
<keyword evidence="2 8" id="KW-0547">Nucleotide-binding</keyword>
<name>A0A1B7TC46_9ASCO</name>